<dbReference type="PANTHER" id="PTHR47870">
    <property type="entry name" value="CYTOCHROME C-TYPE BIOGENESIS PROTEIN CCMH"/>
    <property type="match status" value="1"/>
</dbReference>
<evidence type="ECO:0000256" key="3">
    <source>
        <dbReference type="ARBA" id="ARBA00022748"/>
    </source>
</evidence>
<dbReference type="InterPro" id="IPR056413">
    <property type="entry name" value="TPR_CcmH_CycH"/>
</dbReference>
<keyword evidence="6" id="KW-0812">Transmembrane</keyword>
<keyword evidence="4 5" id="KW-0802">TPR repeat</keyword>
<evidence type="ECO:0000256" key="5">
    <source>
        <dbReference type="PROSITE-ProRule" id="PRU00339"/>
    </source>
</evidence>
<evidence type="ECO:0000256" key="6">
    <source>
        <dbReference type="SAM" id="Phobius"/>
    </source>
</evidence>
<dbReference type="PANTHER" id="PTHR47870:SF1">
    <property type="entry name" value="CYTOCHROME C-TYPE BIOGENESIS PROTEIN CCMH"/>
    <property type="match status" value="1"/>
</dbReference>
<evidence type="ECO:0000313" key="10">
    <source>
        <dbReference type="EMBL" id="VFK61509.1"/>
    </source>
</evidence>
<evidence type="ECO:0000313" key="8">
    <source>
        <dbReference type="EMBL" id="VFK55201.1"/>
    </source>
</evidence>
<sequence>MIGTFLFITIIMVGIGLASVLPAIFKQTENIAHDRKRLNAVIYRERISEIEQQHRDKKISDAEFAHFRDEIQQSALLELDRDGAPTTRQDNRRANKFIAVLVTIAIPITAFGLYLQLGRPDLLVGAAEPTYPQQTTGHESPDTPLKQASIVEMVDRLALRLQENPDNPEGWLMLGRSYVMLGRLDEARTSFSEAYERWPNNLEILITYAESLAQHNNGSMDGKPFELIQLALRIDPDFPSALWLAGVAAYQQNKHLDAIKYWEQLRKKGGISEQEQQILADVLTEVKRKMTESKEISN</sequence>
<feature type="repeat" description="TPR" evidence="5">
    <location>
        <begin position="168"/>
        <end position="201"/>
    </location>
</feature>
<evidence type="ECO:0000313" key="9">
    <source>
        <dbReference type="EMBL" id="VFK57609.1"/>
    </source>
</evidence>
<evidence type="ECO:0000256" key="1">
    <source>
        <dbReference type="ARBA" id="ARBA00004196"/>
    </source>
</evidence>
<dbReference type="NCBIfam" id="TIGR03142">
    <property type="entry name" value="cytochro_ccmI"/>
    <property type="match status" value="1"/>
</dbReference>
<dbReference type="EMBL" id="CAADFX010000066">
    <property type="protein sequence ID" value="VFK57609.1"/>
    <property type="molecule type" value="Genomic_DNA"/>
</dbReference>
<dbReference type="InterPro" id="IPR051263">
    <property type="entry name" value="C-type_cytochrome_biogenesis"/>
</dbReference>
<dbReference type="SMART" id="SM00028">
    <property type="entry name" value="TPR"/>
    <property type="match status" value="2"/>
</dbReference>
<dbReference type="SUPFAM" id="SSF48452">
    <property type="entry name" value="TPR-like"/>
    <property type="match status" value="1"/>
</dbReference>
<dbReference type="AlphaFoldDB" id="A0A450ZUY1"/>
<dbReference type="InterPro" id="IPR017560">
    <property type="entry name" value="Cyt_c_biogenesis_CcmI"/>
</dbReference>
<dbReference type="InterPro" id="IPR011990">
    <property type="entry name" value="TPR-like_helical_dom_sf"/>
</dbReference>
<protein>
    <submittedName>
        <fullName evidence="9">Cytochrome c-type biogenesis protein CcmH</fullName>
    </submittedName>
</protein>
<dbReference type="InterPro" id="IPR019734">
    <property type="entry name" value="TPR_rpt"/>
</dbReference>
<dbReference type="Pfam" id="PF23914">
    <property type="entry name" value="TPR_CcmH_CycH"/>
    <property type="match status" value="1"/>
</dbReference>
<reference evidence="9" key="1">
    <citation type="submission" date="2019-02" db="EMBL/GenBank/DDBJ databases">
        <authorList>
            <person name="Gruber-Vodicka R. H."/>
            <person name="Seah K. B. B."/>
        </authorList>
    </citation>
    <scope>NUCLEOTIDE SEQUENCE</scope>
    <source>
        <strain evidence="9">BECK_BY1</strain>
        <strain evidence="10">BECK_BY2</strain>
        <strain evidence="8">BECK_BY3</strain>
    </source>
</reference>
<dbReference type="GO" id="GO:0017004">
    <property type="term" value="P:cytochrome complex assembly"/>
    <property type="evidence" value="ECO:0007669"/>
    <property type="project" value="UniProtKB-KW"/>
</dbReference>
<dbReference type="PROSITE" id="PS50005">
    <property type="entry name" value="TPR"/>
    <property type="match status" value="1"/>
</dbReference>
<proteinExistence type="predicted"/>
<organism evidence="9">
    <name type="scientific">Candidatus Kentrum sp. TUN</name>
    <dbReference type="NCBI Taxonomy" id="2126343"/>
    <lineage>
        <taxon>Bacteria</taxon>
        <taxon>Pseudomonadati</taxon>
        <taxon>Pseudomonadota</taxon>
        <taxon>Gammaproteobacteria</taxon>
        <taxon>Candidatus Kentrum</taxon>
    </lineage>
</organism>
<comment type="subcellular location">
    <subcellularLocation>
        <location evidence="1">Cell envelope</location>
    </subcellularLocation>
</comment>
<dbReference type="GO" id="GO:0030313">
    <property type="term" value="C:cell envelope"/>
    <property type="evidence" value="ECO:0007669"/>
    <property type="project" value="UniProtKB-SubCell"/>
</dbReference>
<feature type="transmembrane region" description="Helical" evidence="6">
    <location>
        <begin position="6"/>
        <end position="25"/>
    </location>
</feature>
<feature type="domain" description="Cytochrome c-type biogenesis protein H TPR" evidence="7">
    <location>
        <begin position="144"/>
        <end position="267"/>
    </location>
</feature>
<keyword evidence="3" id="KW-0201">Cytochrome c-type biogenesis</keyword>
<dbReference type="EMBL" id="CAADFY010000065">
    <property type="protein sequence ID" value="VFK55201.1"/>
    <property type="molecule type" value="Genomic_DNA"/>
</dbReference>
<evidence type="ECO:0000256" key="2">
    <source>
        <dbReference type="ARBA" id="ARBA00022737"/>
    </source>
</evidence>
<name>A0A450ZUY1_9GAMM</name>
<keyword evidence="6" id="KW-1133">Transmembrane helix</keyword>
<gene>
    <name evidence="9" type="ORF">BECKTUN1418D_GA0071000_10668</name>
    <name evidence="10" type="ORF">BECKTUN1418E_GA0071001_10676</name>
    <name evidence="8" type="ORF">BECKTUN1418F_GA0071002_10657</name>
</gene>
<dbReference type="Gene3D" id="1.25.40.10">
    <property type="entry name" value="Tetratricopeptide repeat domain"/>
    <property type="match status" value="1"/>
</dbReference>
<evidence type="ECO:0000259" key="7">
    <source>
        <dbReference type="Pfam" id="PF23914"/>
    </source>
</evidence>
<keyword evidence="2" id="KW-0677">Repeat</keyword>
<evidence type="ECO:0000256" key="4">
    <source>
        <dbReference type="ARBA" id="ARBA00022803"/>
    </source>
</evidence>
<accession>A0A450ZUY1</accession>
<feature type="transmembrane region" description="Helical" evidence="6">
    <location>
        <begin position="97"/>
        <end position="115"/>
    </location>
</feature>
<keyword evidence="6" id="KW-0472">Membrane</keyword>
<dbReference type="EMBL" id="CAADFV010000067">
    <property type="protein sequence ID" value="VFK61509.1"/>
    <property type="molecule type" value="Genomic_DNA"/>
</dbReference>